<evidence type="ECO:0000313" key="3">
    <source>
        <dbReference type="Proteomes" id="UP001368500"/>
    </source>
</evidence>
<evidence type="ECO:0000256" key="1">
    <source>
        <dbReference type="SAM" id="MobiDB-lite"/>
    </source>
</evidence>
<keyword evidence="3" id="KW-1185">Reference proteome</keyword>
<gene>
    <name evidence="2" type="ORF">AACH11_17900</name>
</gene>
<dbReference type="Proteomes" id="UP001368500">
    <property type="component" value="Unassembled WGS sequence"/>
</dbReference>
<dbReference type="EMBL" id="JBBUTF010000017">
    <property type="protein sequence ID" value="MEK8027836.1"/>
    <property type="molecule type" value="Genomic_DNA"/>
</dbReference>
<evidence type="ECO:0000313" key="2">
    <source>
        <dbReference type="EMBL" id="MEK8027836.1"/>
    </source>
</evidence>
<proteinExistence type="predicted"/>
<name>A0ABU9BD46_9BURK</name>
<feature type="region of interest" description="Disordered" evidence="1">
    <location>
        <begin position="104"/>
        <end position="123"/>
    </location>
</feature>
<reference evidence="2 3" key="1">
    <citation type="submission" date="2024-04" db="EMBL/GenBank/DDBJ databases">
        <title>Novel species of the genus Ideonella isolated from streams.</title>
        <authorList>
            <person name="Lu H."/>
        </authorList>
    </citation>
    <scope>NUCLEOTIDE SEQUENCE [LARGE SCALE GENOMIC DNA]</scope>
    <source>
        <strain evidence="2 3">BYS139W</strain>
    </source>
</reference>
<protein>
    <recommendedName>
        <fullName evidence="4">Prepilin-type N-terminal cleavage/methylation domain-containing protein</fullName>
    </recommendedName>
</protein>
<accession>A0ABU9BD46</accession>
<organism evidence="2 3">
    <name type="scientific">Pseudaquabacterium rugosum</name>
    <dbReference type="NCBI Taxonomy" id="2984194"/>
    <lineage>
        <taxon>Bacteria</taxon>
        <taxon>Pseudomonadati</taxon>
        <taxon>Pseudomonadota</taxon>
        <taxon>Betaproteobacteria</taxon>
        <taxon>Burkholderiales</taxon>
        <taxon>Sphaerotilaceae</taxon>
        <taxon>Pseudaquabacterium</taxon>
    </lineage>
</organism>
<comment type="caution">
    <text evidence="2">The sequence shown here is derived from an EMBL/GenBank/DDBJ whole genome shotgun (WGS) entry which is preliminary data.</text>
</comment>
<evidence type="ECO:0008006" key="4">
    <source>
        <dbReference type="Google" id="ProtNLM"/>
    </source>
</evidence>
<sequence length="237" mass="25326">MSLVEMMIGITLGLVILAGAVIVSTSQLADHRRLLLEAQVQQDLRVTMDLIVRDLRRAGYWAASPQTVNPSSSELTNVLANPYAAVTLANSTADTSIEYSFSRDEEYPDPTYTESGTQDQDERTGFRRISTGGVGVMQMKLNDTWQALTDSAVIDVRSFTVAIETANGADGLPGVVLPCGSNLANCPPLGPGGGALRRCQRSATISITAQAVHDASVKRSIGTTVRLRNDLIREGAC</sequence>